<evidence type="ECO:0000256" key="1">
    <source>
        <dbReference type="SAM" id="MobiDB-lite"/>
    </source>
</evidence>
<keyword evidence="3" id="KW-1185">Reference proteome</keyword>
<dbReference type="PANTHER" id="PTHR46704:SF9">
    <property type="entry name" value="BHLH DOMAIN-CONTAINING PROTEIN"/>
    <property type="match status" value="1"/>
</dbReference>
<accession>A0A9N9QLA2</accession>
<evidence type="ECO:0000313" key="2">
    <source>
        <dbReference type="EMBL" id="CAG9763477.1"/>
    </source>
</evidence>
<dbReference type="OrthoDB" id="7669876at2759"/>
<dbReference type="AlphaFoldDB" id="A0A9N9QLA2"/>
<gene>
    <name evidence="2" type="ORF">CEUTPL_LOCUS4138</name>
</gene>
<dbReference type="EMBL" id="OU892289">
    <property type="protein sequence ID" value="CAG9763477.1"/>
    <property type="molecule type" value="Genomic_DNA"/>
</dbReference>
<feature type="compositionally biased region" description="Basic and acidic residues" evidence="1">
    <location>
        <begin position="707"/>
        <end position="725"/>
    </location>
</feature>
<dbReference type="PANTHER" id="PTHR46704">
    <property type="entry name" value="CXC DOMAIN-CONTAINING PROTEIN-RELATED"/>
    <property type="match status" value="1"/>
</dbReference>
<protein>
    <submittedName>
        <fullName evidence="2">Uncharacterized protein</fullName>
    </submittedName>
</protein>
<reference evidence="2" key="1">
    <citation type="submission" date="2022-01" db="EMBL/GenBank/DDBJ databases">
        <authorList>
            <person name="King R."/>
        </authorList>
    </citation>
    <scope>NUCLEOTIDE SEQUENCE</scope>
</reference>
<evidence type="ECO:0000313" key="3">
    <source>
        <dbReference type="Proteomes" id="UP001152799"/>
    </source>
</evidence>
<proteinExistence type="predicted"/>
<organism evidence="2 3">
    <name type="scientific">Ceutorhynchus assimilis</name>
    <name type="common">cabbage seed weevil</name>
    <dbReference type="NCBI Taxonomy" id="467358"/>
    <lineage>
        <taxon>Eukaryota</taxon>
        <taxon>Metazoa</taxon>
        <taxon>Ecdysozoa</taxon>
        <taxon>Arthropoda</taxon>
        <taxon>Hexapoda</taxon>
        <taxon>Insecta</taxon>
        <taxon>Pterygota</taxon>
        <taxon>Neoptera</taxon>
        <taxon>Endopterygota</taxon>
        <taxon>Coleoptera</taxon>
        <taxon>Polyphaga</taxon>
        <taxon>Cucujiformia</taxon>
        <taxon>Curculionidae</taxon>
        <taxon>Ceutorhynchinae</taxon>
        <taxon>Ceutorhynchus</taxon>
    </lineage>
</organism>
<dbReference type="Proteomes" id="UP001152799">
    <property type="component" value="Chromosome 13"/>
</dbReference>
<sequence length="745" mass="84083">MATNTRICFLCDKKNDKIVLFTNDKLVKCREVLKVRIKNKFKYSDVQLPVEVNATHGYHAPRYRAFTAVATKYFTQQMCSTESAFSTLSAQKKSIHILMSPTASTSDNASCNIPDYGVVSMSPMSLNTIEFSEKPTDASTSTISTVDKQSNVSISQKSAINPELSHASSSTSAGTSPSVQTIILDLSIDNSGKLCIFCNKNSKKVNGVVQKLIAVSTEQIVGTLQQRALDLDDQDLLNGLQDKNLVYHVVCERTYKSNDRTVTEKGQSVTFSHEVEPRHFETSVLTPLIKDKKIKIIMKNKKKVIVPYDGFILGDEEFANLATQDLLHRAAIILREQILSIQRKKLPKKLYAKDLIDGECDIPDELEDFFQTLLADPGKKRRKTGADCLRKSKSFAEDIIYAVHNGKIKTAKHITLGMTIKSLTNSRKVINILNRYGHICSYNTLEEFETEVTIISVERSKICPDDIILSPHLCTGVAFNNFDRFVDTRTGKDTLHDTVGIIYQNIDQQNNDSDVELGIESEPRYELARENIEIGEEVKAELQNYQKKIISMEDEDSVTAQLLKKYKDYEEATMIGVDEFSTTEYIIAGLDQARGVEFSREMSNIKFKEALVKFLSMHWSSTEATPFIGNKIINLNFDLCYRFEVINGEVVKTTDDQLICEGYEEADTKIVYHICKLDTGSRILIKANDTDILIIMLGNMKHIKDEHVEDPTKEIEDDKEIHRDSDGDEDDEEDEIINADESSDF</sequence>
<name>A0A9N9QLA2_9CUCU</name>
<feature type="compositionally biased region" description="Acidic residues" evidence="1">
    <location>
        <begin position="726"/>
        <end position="745"/>
    </location>
</feature>
<feature type="region of interest" description="Disordered" evidence="1">
    <location>
        <begin position="707"/>
        <end position="745"/>
    </location>
</feature>